<dbReference type="GeneID" id="92980031"/>
<reference evidence="1" key="1">
    <citation type="submission" date="2009-05" db="EMBL/GenBank/DDBJ databases">
        <authorList>
            <person name="Harkins D.M."/>
            <person name="DeShazer D."/>
            <person name="Woods D.E."/>
            <person name="Brinkac L.M."/>
            <person name="Brown K.A."/>
            <person name="Hung G.C."/>
            <person name="Tuanyok A."/>
            <person name="Zhang B."/>
            <person name="Nierman W.C."/>
        </authorList>
    </citation>
    <scope>NUCLEOTIDE SEQUENCE [LARGE SCALE GENOMIC DNA]</scope>
    <source>
        <strain evidence="1">1710a</strain>
    </source>
</reference>
<protein>
    <submittedName>
        <fullName evidence="1">Uncharacterized protein</fullName>
    </submittedName>
</protein>
<organism evidence="1">
    <name type="scientific">Burkholderia pseudomallei 1710a</name>
    <dbReference type="NCBI Taxonomy" id="320371"/>
    <lineage>
        <taxon>Bacteria</taxon>
        <taxon>Pseudomonadati</taxon>
        <taxon>Pseudomonadota</taxon>
        <taxon>Betaproteobacteria</taxon>
        <taxon>Burkholderiales</taxon>
        <taxon>Burkholderiaceae</taxon>
        <taxon>Burkholderia</taxon>
        <taxon>pseudomallei group</taxon>
    </lineage>
</organism>
<proteinExistence type="predicted"/>
<dbReference type="RefSeq" id="WP_004194245.1">
    <property type="nucleotide sequence ID" value="NZ_CM000832.1"/>
</dbReference>
<sequence>MRRCRIAAQTIRANRPCRADCPHFHAHRIASRPPTGYKSLSHIASLTHRIPAMSAKFYFYFFWHLRPLADREE</sequence>
<accession>A0A0E1W475</accession>
<dbReference type="EMBL" id="CM000832">
    <property type="protein sequence ID" value="EET08020.1"/>
    <property type="molecule type" value="Genomic_DNA"/>
</dbReference>
<dbReference type="Proteomes" id="UP000001812">
    <property type="component" value="Chromosome I"/>
</dbReference>
<dbReference type="AlphaFoldDB" id="A0A0E1W475"/>
<gene>
    <name evidence="1" type="ORF">BURPS1710A_3820</name>
</gene>
<evidence type="ECO:0000313" key="1">
    <source>
        <dbReference type="EMBL" id="EET08020.1"/>
    </source>
</evidence>
<name>A0A0E1W475_BURPE</name>
<dbReference type="HOGENOM" id="CLU_2732201_0_0_4"/>